<dbReference type="AlphaFoldDB" id="A0AAN7FMS5"/>
<gene>
    <name evidence="2" type="ORF">RGQ29_017871</name>
</gene>
<keyword evidence="3" id="KW-1185">Reference proteome</keyword>
<evidence type="ECO:0000256" key="1">
    <source>
        <dbReference type="SAM" id="Phobius"/>
    </source>
</evidence>
<evidence type="ECO:0000313" key="2">
    <source>
        <dbReference type="EMBL" id="KAK4593971.1"/>
    </source>
</evidence>
<name>A0AAN7FMS5_QUERU</name>
<organism evidence="2 3">
    <name type="scientific">Quercus rubra</name>
    <name type="common">Northern red oak</name>
    <name type="synonym">Quercus borealis</name>
    <dbReference type="NCBI Taxonomy" id="3512"/>
    <lineage>
        <taxon>Eukaryota</taxon>
        <taxon>Viridiplantae</taxon>
        <taxon>Streptophyta</taxon>
        <taxon>Embryophyta</taxon>
        <taxon>Tracheophyta</taxon>
        <taxon>Spermatophyta</taxon>
        <taxon>Magnoliopsida</taxon>
        <taxon>eudicotyledons</taxon>
        <taxon>Gunneridae</taxon>
        <taxon>Pentapetalae</taxon>
        <taxon>rosids</taxon>
        <taxon>fabids</taxon>
        <taxon>Fagales</taxon>
        <taxon>Fagaceae</taxon>
        <taxon>Quercus</taxon>
    </lineage>
</organism>
<keyword evidence="1" id="KW-1133">Transmembrane helix</keyword>
<feature type="transmembrane region" description="Helical" evidence="1">
    <location>
        <begin position="56"/>
        <end position="76"/>
    </location>
</feature>
<keyword evidence="1" id="KW-0472">Membrane</keyword>
<reference evidence="2 3" key="1">
    <citation type="journal article" date="2023" name="G3 (Bethesda)">
        <title>A haplotype-resolved chromosome-scale genome for Quercus rubra L. provides insights into the genetics of adaptive traits for red oak species.</title>
        <authorList>
            <person name="Kapoor B."/>
            <person name="Jenkins J."/>
            <person name="Schmutz J."/>
            <person name="Zhebentyayeva T."/>
            <person name="Kuelheim C."/>
            <person name="Coggeshall M."/>
            <person name="Heim C."/>
            <person name="Lasky J.R."/>
            <person name="Leites L."/>
            <person name="Islam-Faridi N."/>
            <person name="Romero-Severson J."/>
            <person name="DeLeo V.L."/>
            <person name="Lucas S.M."/>
            <person name="Lazic D."/>
            <person name="Gailing O."/>
            <person name="Carlson J."/>
            <person name="Staton M."/>
        </authorList>
    </citation>
    <scope>NUCLEOTIDE SEQUENCE [LARGE SCALE GENOMIC DNA]</scope>
    <source>
        <strain evidence="2">Pseudo-F2</strain>
    </source>
</reference>
<protein>
    <submittedName>
        <fullName evidence="2">Uncharacterized protein</fullName>
    </submittedName>
</protein>
<dbReference type="Proteomes" id="UP001324115">
    <property type="component" value="Unassembled WGS sequence"/>
</dbReference>
<proteinExistence type="predicted"/>
<comment type="caution">
    <text evidence="2">The sequence shown here is derived from an EMBL/GenBank/DDBJ whole genome shotgun (WGS) entry which is preliminary data.</text>
</comment>
<keyword evidence="1" id="KW-0812">Transmembrane</keyword>
<sequence>MFYSTNSGGGSDCVQVKRQQKTESVEWHDYRYAILLLITESEKRRVLEGFVKTMKLALFTIYLFIFFGGEIVHEILDIKNMTHIYFSWDQNQDVAILAFLKH</sequence>
<accession>A0AAN7FMS5</accession>
<evidence type="ECO:0000313" key="3">
    <source>
        <dbReference type="Proteomes" id="UP001324115"/>
    </source>
</evidence>
<dbReference type="EMBL" id="JAXUIC010000004">
    <property type="protein sequence ID" value="KAK4593971.1"/>
    <property type="molecule type" value="Genomic_DNA"/>
</dbReference>